<evidence type="ECO:0008006" key="4">
    <source>
        <dbReference type="Google" id="ProtNLM"/>
    </source>
</evidence>
<reference evidence="2 3" key="1">
    <citation type="submission" date="2016-06" db="EMBL/GenBank/DDBJ databases">
        <title>Gene turnover analysis identifies the evolutionary adaptation of the extremophile Acidithiobacillus caldus.</title>
        <authorList>
            <person name="Zhang X."/>
        </authorList>
    </citation>
    <scope>NUCLEOTIDE SEQUENCE [LARGE SCALE GENOMIC DNA]</scope>
    <source>
        <strain evidence="2 3">S1</strain>
    </source>
</reference>
<dbReference type="InterPro" id="IPR019670">
    <property type="entry name" value="DUF2523"/>
</dbReference>
<keyword evidence="1" id="KW-0812">Transmembrane</keyword>
<sequence length="98" mass="10426">MADFIWLAIITAGKWILKNIGPQILLSLGIGLVSYTGFSALQANFSAYISAMGSNLSQLDALLHILGVFAGIKIFLSAVSIKFSLSIAHRVFPVKASS</sequence>
<protein>
    <recommendedName>
        <fullName evidence="4">DUF2523 domain-containing protein</fullName>
    </recommendedName>
</protein>
<name>A0A1E7YX42_9PROT</name>
<dbReference type="Proteomes" id="UP000175707">
    <property type="component" value="Unassembled WGS sequence"/>
</dbReference>
<evidence type="ECO:0000313" key="3">
    <source>
        <dbReference type="Proteomes" id="UP000175707"/>
    </source>
</evidence>
<feature type="transmembrane region" description="Helical" evidence="1">
    <location>
        <begin position="24"/>
        <end position="49"/>
    </location>
</feature>
<keyword evidence="1" id="KW-1133">Transmembrane helix</keyword>
<proteinExistence type="predicted"/>
<organism evidence="2 3">
    <name type="scientific">Acidithiobacillus caldus</name>
    <dbReference type="NCBI Taxonomy" id="33059"/>
    <lineage>
        <taxon>Bacteria</taxon>
        <taxon>Pseudomonadati</taxon>
        <taxon>Pseudomonadota</taxon>
        <taxon>Acidithiobacillia</taxon>
        <taxon>Acidithiobacillales</taxon>
        <taxon>Acidithiobacillaceae</taxon>
        <taxon>Acidithiobacillus</taxon>
    </lineage>
</organism>
<accession>A0A1E7YX42</accession>
<comment type="caution">
    <text evidence="2">The sequence shown here is derived from an EMBL/GenBank/DDBJ whole genome shotgun (WGS) entry which is preliminary data.</text>
</comment>
<evidence type="ECO:0000256" key="1">
    <source>
        <dbReference type="SAM" id="Phobius"/>
    </source>
</evidence>
<evidence type="ECO:0000313" key="2">
    <source>
        <dbReference type="EMBL" id="OFC61071.1"/>
    </source>
</evidence>
<feature type="transmembrane region" description="Helical" evidence="1">
    <location>
        <begin position="61"/>
        <end position="81"/>
    </location>
</feature>
<keyword evidence="1" id="KW-0472">Membrane</keyword>
<dbReference type="AlphaFoldDB" id="A0A1E7YX42"/>
<dbReference type="EMBL" id="LZYH01000443">
    <property type="protein sequence ID" value="OFC61071.1"/>
    <property type="molecule type" value="Genomic_DNA"/>
</dbReference>
<dbReference type="Pfam" id="PF10734">
    <property type="entry name" value="DUF2523"/>
    <property type="match status" value="1"/>
</dbReference>
<gene>
    <name evidence="2" type="ORF">BAE30_06100</name>
</gene>